<feature type="transmembrane region" description="Helical" evidence="1">
    <location>
        <begin position="58"/>
        <end position="77"/>
    </location>
</feature>
<organism evidence="2 3">
    <name type="scientific">Moniliophthora roreri</name>
    <name type="common">Frosty pod rot fungus</name>
    <name type="synonym">Monilia roreri</name>
    <dbReference type="NCBI Taxonomy" id="221103"/>
    <lineage>
        <taxon>Eukaryota</taxon>
        <taxon>Fungi</taxon>
        <taxon>Dikarya</taxon>
        <taxon>Basidiomycota</taxon>
        <taxon>Agaricomycotina</taxon>
        <taxon>Agaricomycetes</taxon>
        <taxon>Agaricomycetidae</taxon>
        <taxon>Agaricales</taxon>
        <taxon>Marasmiineae</taxon>
        <taxon>Marasmiaceae</taxon>
        <taxon>Moniliophthora</taxon>
    </lineage>
</organism>
<feature type="transmembrane region" description="Helical" evidence="1">
    <location>
        <begin position="127"/>
        <end position="149"/>
    </location>
</feature>
<name>A0A0W0FI32_MONRR</name>
<accession>A0A0W0FI32</accession>
<gene>
    <name evidence="2" type="ORF">WG66_11443</name>
</gene>
<evidence type="ECO:0000256" key="1">
    <source>
        <dbReference type="SAM" id="Phobius"/>
    </source>
</evidence>
<keyword evidence="1" id="KW-0812">Transmembrane</keyword>
<reference evidence="2 3" key="1">
    <citation type="submission" date="2015-12" db="EMBL/GenBank/DDBJ databases">
        <title>Draft genome sequence of Moniliophthora roreri, the causal agent of frosty pod rot of cacao.</title>
        <authorList>
            <person name="Aime M.C."/>
            <person name="Diaz-Valderrama J.R."/>
            <person name="Kijpornyongpan T."/>
            <person name="Phillips-Mora W."/>
        </authorList>
    </citation>
    <scope>NUCLEOTIDE SEQUENCE [LARGE SCALE GENOMIC DNA]</scope>
    <source>
        <strain evidence="2 3">MCA 2952</strain>
    </source>
</reference>
<dbReference type="AlphaFoldDB" id="A0A0W0FI32"/>
<proteinExistence type="predicted"/>
<sequence length="454" mass="53078">MSDAPLTFDKDVDGYLLCLAQSERNPDMQGYAVRLSTFVVNVCIAILITWSEEEVRSSVSLVLLQIATILLCTAVAMIRRDLSVSDAHFALTLTVSPLALYFVYSLFRFIRKRPNHLYARLGTSKIIVAILTGILVIWWIVFDLLIYFSDIFKTDDCKLTLEGWLLYRIITSMFSLLFAAVFIPFLPIFWIIYFLRHLKDIRAEYKRHMEKPRDTWKTFSWVQRSYLVVKLFIIAQWDVIALSHRWLFFLLIFIFYVSWGSSLLLWAIDTNEWYHDVVAANYEPYANVPYQPSPDFDPLGYGQLLAIAVAIEPLWAVVRLSFLRRREITRWILQFPKSLWNGIIFILTGKRNPWKIIQEKRFSNEPDYRNLFHPDVLEFGEIPISSRRTPRMYGESWGSEDLGKAQGTFPGLGSPKLEYYDPYLEVAQTLPYNREKEIETVPLHRPDGAGRQRH</sequence>
<feature type="transmembrane region" description="Helical" evidence="1">
    <location>
        <begin position="169"/>
        <end position="195"/>
    </location>
</feature>
<evidence type="ECO:0000313" key="2">
    <source>
        <dbReference type="EMBL" id="KTB35978.1"/>
    </source>
</evidence>
<feature type="transmembrane region" description="Helical" evidence="1">
    <location>
        <begin position="246"/>
        <end position="268"/>
    </location>
</feature>
<feature type="transmembrane region" description="Helical" evidence="1">
    <location>
        <begin position="31"/>
        <end position="51"/>
    </location>
</feature>
<comment type="caution">
    <text evidence="2">The sequence shown here is derived from an EMBL/GenBank/DDBJ whole genome shotgun (WGS) entry which is preliminary data.</text>
</comment>
<keyword evidence="1" id="KW-0472">Membrane</keyword>
<dbReference type="Proteomes" id="UP000054988">
    <property type="component" value="Unassembled WGS sequence"/>
</dbReference>
<dbReference type="EMBL" id="LATX01001943">
    <property type="protein sequence ID" value="KTB35978.1"/>
    <property type="molecule type" value="Genomic_DNA"/>
</dbReference>
<feature type="transmembrane region" description="Helical" evidence="1">
    <location>
        <begin position="89"/>
        <end position="107"/>
    </location>
</feature>
<keyword evidence="1" id="KW-1133">Transmembrane helix</keyword>
<evidence type="ECO:0000313" key="3">
    <source>
        <dbReference type="Proteomes" id="UP000054988"/>
    </source>
</evidence>
<feature type="transmembrane region" description="Helical" evidence="1">
    <location>
        <begin position="301"/>
        <end position="322"/>
    </location>
</feature>
<protein>
    <submittedName>
        <fullName evidence="2">Uncharacterized protein</fullName>
    </submittedName>
</protein>